<dbReference type="EMBL" id="JABANN010001732">
    <property type="protein sequence ID" value="KAF4648930.1"/>
    <property type="molecule type" value="Genomic_DNA"/>
</dbReference>
<feature type="compositionally biased region" description="Polar residues" evidence="1">
    <location>
        <begin position="9"/>
        <end position="54"/>
    </location>
</feature>
<comment type="caution">
    <text evidence="3">The sequence shown here is derived from an EMBL/GenBank/DDBJ whole genome shotgun (WGS) entry which is preliminary data.</text>
</comment>
<dbReference type="Proteomes" id="UP000572268">
    <property type="component" value="Unassembled WGS sequence"/>
</dbReference>
<accession>A0A7J6KPF3</accession>
<feature type="non-terminal residue" evidence="3">
    <location>
        <position position="541"/>
    </location>
</feature>
<feature type="compositionally biased region" description="Basic and acidic residues" evidence="1">
    <location>
        <begin position="405"/>
        <end position="416"/>
    </location>
</feature>
<feature type="region of interest" description="Disordered" evidence="1">
    <location>
        <begin position="397"/>
        <end position="470"/>
    </location>
</feature>
<name>A0A7J6KPF3_PEROL</name>
<proteinExistence type="predicted"/>
<dbReference type="AlphaFoldDB" id="A0A7J6KPF3"/>
<reference evidence="4 5" key="1">
    <citation type="submission" date="2020-04" db="EMBL/GenBank/DDBJ databases">
        <title>Perkinsus olseni comparative genomics.</title>
        <authorList>
            <person name="Bogema D.R."/>
        </authorList>
    </citation>
    <scope>NUCLEOTIDE SEQUENCE [LARGE SCALE GENOMIC DNA]</scope>
    <source>
        <strain evidence="2">ATCC PRA-179</strain>
        <strain evidence="3">ATCC PRA-31</strain>
    </source>
</reference>
<organism evidence="3 5">
    <name type="scientific">Perkinsus olseni</name>
    <name type="common">Perkinsus atlanticus</name>
    <dbReference type="NCBI Taxonomy" id="32597"/>
    <lineage>
        <taxon>Eukaryota</taxon>
        <taxon>Sar</taxon>
        <taxon>Alveolata</taxon>
        <taxon>Perkinsozoa</taxon>
        <taxon>Perkinsea</taxon>
        <taxon>Perkinsida</taxon>
        <taxon>Perkinsidae</taxon>
        <taxon>Perkinsus</taxon>
    </lineage>
</organism>
<evidence type="ECO:0000313" key="5">
    <source>
        <dbReference type="Proteomes" id="UP000572268"/>
    </source>
</evidence>
<gene>
    <name evidence="3" type="ORF">FOL46_002338</name>
    <name evidence="2" type="ORF">FOZ61_002632</name>
</gene>
<dbReference type="EMBL" id="JABAHT010001744">
    <property type="protein sequence ID" value="KAF4648485.1"/>
    <property type="molecule type" value="Genomic_DNA"/>
</dbReference>
<evidence type="ECO:0000313" key="2">
    <source>
        <dbReference type="EMBL" id="KAF4648485.1"/>
    </source>
</evidence>
<evidence type="ECO:0000313" key="4">
    <source>
        <dbReference type="Proteomes" id="UP000570595"/>
    </source>
</evidence>
<feature type="region of interest" description="Disordered" evidence="1">
    <location>
        <begin position="1"/>
        <end position="64"/>
    </location>
</feature>
<dbReference type="Proteomes" id="UP000570595">
    <property type="component" value="Unassembled WGS sequence"/>
</dbReference>
<evidence type="ECO:0000313" key="3">
    <source>
        <dbReference type="EMBL" id="KAF4648930.1"/>
    </source>
</evidence>
<protein>
    <submittedName>
        <fullName evidence="3">Uncharacterized protein</fullName>
    </submittedName>
</protein>
<evidence type="ECO:0000256" key="1">
    <source>
        <dbReference type="SAM" id="MobiDB-lite"/>
    </source>
</evidence>
<sequence length="541" mass="60203">MMAGEEYPGQTSPRGTPTNQNDLSQTEAANSNFKGTIENNGSTGAPKGTSSGSRAQHPPMGIAGPAAKGLLSWLRSSSSSTSTALRTACSAIAGVDPGNVDNDPMMTIIEAGNLAAKSSKDLYWFSSVKELYDADDKIAKALDENDATKGLKDLSNMATLQGWGITVMVTIILYHHKDTNSNRRRVLRAVCTSFLRAADDHDMEVLLQSVSDPRYTKGSFEDFPPNRVADLPGSIALASEVVDGFLWRTLTHLVLTAIQSSEFSVDNLDDLEYQWQDIRQKKDEYVGAFLLREGERFQRLESARLFVRQPPMGDYARMVSICRRLQPQYKKWLATHLREKDKDLVDMTYPDLVAALHLVERLNTRSYEFEYDWDNSGDNKEKSNNKWSKEEWAAWKKSNNNTTHTESKGKKHDCPHCGKKNVRHPAELCRSNPANKGKEAPAKSGVENADKKESNKVSSGEPPVQQQPTLTAADSVPQFMATPQVACPKTVRVPRTTIRLEGWSEKSFTAGFDSYAEVSLVNKDVVLDSWSTRIGEKRRFI</sequence>